<keyword evidence="1" id="KW-1133">Transmembrane helix</keyword>
<protein>
    <submittedName>
        <fullName evidence="2">Predicted protein</fullName>
    </submittedName>
</protein>
<evidence type="ECO:0000313" key="2">
    <source>
        <dbReference type="EMBL" id="BAJ87382.1"/>
    </source>
</evidence>
<feature type="transmembrane region" description="Helical" evidence="1">
    <location>
        <begin position="22"/>
        <end position="44"/>
    </location>
</feature>
<organism evidence="2">
    <name type="scientific">Hordeum vulgare subsp. vulgare</name>
    <name type="common">Domesticated barley</name>
    <dbReference type="NCBI Taxonomy" id="112509"/>
    <lineage>
        <taxon>Eukaryota</taxon>
        <taxon>Viridiplantae</taxon>
        <taxon>Streptophyta</taxon>
        <taxon>Embryophyta</taxon>
        <taxon>Tracheophyta</taxon>
        <taxon>Spermatophyta</taxon>
        <taxon>Magnoliopsida</taxon>
        <taxon>Liliopsida</taxon>
        <taxon>Poales</taxon>
        <taxon>Poaceae</taxon>
        <taxon>BOP clade</taxon>
        <taxon>Pooideae</taxon>
        <taxon>Triticodae</taxon>
        <taxon>Triticeae</taxon>
        <taxon>Hordeinae</taxon>
        <taxon>Hordeum</taxon>
    </lineage>
</organism>
<dbReference type="AlphaFoldDB" id="F2CX11"/>
<keyword evidence="1" id="KW-0472">Membrane</keyword>
<proteinExistence type="evidence at transcript level"/>
<accession>F2CX11</accession>
<keyword evidence="1" id="KW-0812">Transmembrane</keyword>
<dbReference type="EMBL" id="AK356164">
    <property type="protein sequence ID" value="BAJ87382.1"/>
    <property type="molecule type" value="mRNA"/>
</dbReference>
<reference evidence="2" key="1">
    <citation type="journal article" date="2011" name="Plant Physiol.">
        <title>Comprehensive sequence analysis of 24,783 barley full-length cDNAs derived from 12 clone libraries.</title>
        <authorList>
            <person name="Matsumoto T."/>
            <person name="Tanaka T."/>
            <person name="Sakai H."/>
            <person name="Amano N."/>
            <person name="Kanamori H."/>
            <person name="Kurita K."/>
            <person name="Kikuta A."/>
            <person name="Kamiya K."/>
            <person name="Yamamoto M."/>
            <person name="Ikawa H."/>
            <person name="Fujii N."/>
            <person name="Hori K."/>
            <person name="Itoh T."/>
            <person name="Sato K."/>
        </authorList>
    </citation>
    <scope>NUCLEOTIDE SEQUENCE</scope>
    <source>
        <tissue evidence="2">Shoot</tissue>
    </source>
</reference>
<name>F2CX11_HORVV</name>
<evidence type="ECO:0000256" key="1">
    <source>
        <dbReference type="SAM" id="Phobius"/>
    </source>
</evidence>
<sequence length="75" mass="8459">MYHGGVALWSYLHMLVSEEREISSLPCFCDPVLLLVLLFNLVLYAGDSSCCYLNVEFDVGLTCRVLLLYLALSRP</sequence>